<proteinExistence type="inferred from homology"/>
<dbReference type="OrthoDB" id="2115822at2759"/>
<evidence type="ECO:0000256" key="12">
    <source>
        <dbReference type="SAM" id="MobiDB-lite"/>
    </source>
</evidence>
<dbReference type="PROSITE" id="PS51761">
    <property type="entry name" value="GH11_3"/>
    <property type="match status" value="1"/>
</dbReference>
<dbReference type="EC" id="3.2.1.8" evidence="4 10"/>
<name>A0A409X3V6_9AGAR</name>
<dbReference type="PROSITE" id="PS00776">
    <property type="entry name" value="GH11_1"/>
    <property type="match status" value="1"/>
</dbReference>
<dbReference type="AlphaFoldDB" id="A0A409X3V6"/>
<dbReference type="UniPathway" id="UPA00114"/>
<dbReference type="PRINTS" id="PR00911">
    <property type="entry name" value="GLHYDRLASE11"/>
</dbReference>
<dbReference type="InterPro" id="IPR013319">
    <property type="entry name" value="GH11/12"/>
</dbReference>
<comment type="similarity">
    <text evidence="3 10 11">Belongs to the glycosyl hydrolase 11 (cellulase G) family.</text>
</comment>
<evidence type="ECO:0000256" key="4">
    <source>
        <dbReference type="ARBA" id="ARBA00012590"/>
    </source>
</evidence>
<dbReference type="Pfam" id="PF00457">
    <property type="entry name" value="Glyco_hydro_11"/>
    <property type="match status" value="1"/>
</dbReference>
<dbReference type="PANTHER" id="PTHR46828:SF3">
    <property type="entry name" value="ENDO-1,4-BETA-XYLANASE"/>
    <property type="match status" value="1"/>
</dbReference>
<keyword evidence="8 10" id="KW-0326">Glycosidase</keyword>
<gene>
    <name evidence="14" type="ORF">CVT24_002964</name>
</gene>
<evidence type="ECO:0000256" key="8">
    <source>
        <dbReference type="ARBA" id="ARBA00023295"/>
    </source>
</evidence>
<evidence type="ECO:0000256" key="10">
    <source>
        <dbReference type="PROSITE-ProRule" id="PRU01097"/>
    </source>
</evidence>
<evidence type="ECO:0000256" key="1">
    <source>
        <dbReference type="ARBA" id="ARBA00000681"/>
    </source>
</evidence>
<evidence type="ECO:0000259" key="13">
    <source>
        <dbReference type="PROSITE" id="PS51761"/>
    </source>
</evidence>
<protein>
    <recommendedName>
        <fullName evidence="4 10">Endo-1,4-beta-xylanase</fullName>
        <ecNumber evidence="4 10">3.2.1.8</ecNumber>
    </recommendedName>
</protein>
<evidence type="ECO:0000256" key="11">
    <source>
        <dbReference type="RuleBase" id="RU362015"/>
    </source>
</evidence>
<evidence type="ECO:0000256" key="7">
    <source>
        <dbReference type="ARBA" id="ARBA00023277"/>
    </source>
</evidence>
<accession>A0A409X3V6</accession>
<feature type="active site" description="Proton donor" evidence="10">
    <location>
        <position position="197"/>
    </location>
</feature>
<dbReference type="PANTHER" id="PTHR46828">
    <property type="entry name" value="ENDO-1,4-BETA-XYLANASE A-RELATED"/>
    <property type="match status" value="1"/>
</dbReference>
<dbReference type="InterPro" id="IPR033123">
    <property type="entry name" value="GH11_dom"/>
</dbReference>
<dbReference type="Gene3D" id="2.60.120.180">
    <property type="match status" value="1"/>
</dbReference>
<comment type="pathway">
    <text evidence="2 10 11">Glycan degradation; xylan degradation.</text>
</comment>
<comment type="caution">
    <text evidence="14">The sequence shown here is derived from an EMBL/GenBank/DDBJ whole genome shotgun (WGS) entry which is preliminary data.</text>
</comment>
<evidence type="ECO:0000256" key="3">
    <source>
        <dbReference type="ARBA" id="ARBA00007792"/>
    </source>
</evidence>
<comment type="catalytic activity">
    <reaction evidence="1 10 11">
        <text>Endohydrolysis of (1-&gt;4)-beta-D-xylosidic linkages in xylans.</text>
        <dbReference type="EC" id="3.2.1.8"/>
    </reaction>
</comment>
<sequence>MVLQALTMSPRPATVSSSVERDGTRGGPDSDRPHHSHGGGGEGVPPKKCFEKDVADLHRGHLLGWNPGSSSRTINYNGTYAFTGNSYLALWGWTRSPLIEYYVVESYGLYNPSSAAQKKGTVYCDGADYDILQATIVNQPSIDGVQTFQQYWSVRNPKKNPGGAISGSVTFGCHVNAWRNIGMNLGAQHIYQIVATEAHFSSGYAQITVS</sequence>
<dbReference type="EMBL" id="NHTK01004715">
    <property type="protein sequence ID" value="PPQ85437.1"/>
    <property type="molecule type" value="Genomic_DNA"/>
</dbReference>
<keyword evidence="6 10" id="KW-0378">Hydrolase</keyword>
<keyword evidence="7 10" id="KW-0119">Carbohydrate metabolism</keyword>
<dbReference type="InParanoid" id="A0A409X3V6"/>
<feature type="region of interest" description="Disordered" evidence="12">
    <location>
        <begin position="1"/>
        <end position="48"/>
    </location>
</feature>
<evidence type="ECO:0000313" key="15">
    <source>
        <dbReference type="Proteomes" id="UP000284842"/>
    </source>
</evidence>
<evidence type="ECO:0000313" key="14">
    <source>
        <dbReference type="EMBL" id="PPQ85437.1"/>
    </source>
</evidence>
<reference evidence="14 15" key="1">
    <citation type="journal article" date="2018" name="Evol. Lett.">
        <title>Horizontal gene cluster transfer increased hallucinogenic mushroom diversity.</title>
        <authorList>
            <person name="Reynolds H.T."/>
            <person name="Vijayakumar V."/>
            <person name="Gluck-Thaler E."/>
            <person name="Korotkin H.B."/>
            <person name="Matheny P.B."/>
            <person name="Slot J.C."/>
        </authorList>
    </citation>
    <scope>NUCLEOTIDE SEQUENCE [LARGE SCALE GENOMIC DNA]</scope>
    <source>
        <strain evidence="14 15">2629</strain>
    </source>
</reference>
<evidence type="ECO:0000256" key="9">
    <source>
        <dbReference type="ARBA" id="ARBA00023326"/>
    </source>
</evidence>
<evidence type="ECO:0000256" key="2">
    <source>
        <dbReference type="ARBA" id="ARBA00004851"/>
    </source>
</evidence>
<evidence type="ECO:0000256" key="5">
    <source>
        <dbReference type="ARBA" id="ARBA00022651"/>
    </source>
</evidence>
<dbReference type="InterPro" id="IPR013320">
    <property type="entry name" value="ConA-like_dom_sf"/>
</dbReference>
<dbReference type="InterPro" id="IPR001137">
    <property type="entry name" value="Glyco_hydro_11"/>
</dbReference>
<dbReference type="SUPFAM" id="SSF49899">
    <property type="entry name" value="Concanavalin A-like lectins/glucanases"/>
    <property type="match status" value="1"/>
</dbReference>
<feature type="domain" description="GH11" evidence="13">
    <location>
        <begin position="16"/>
        <end position="210"/>
    </location>
</feature>
<organism evidence="14 15">
    <name type="scientific">Panaeolus cyanescens</name>
    <dbReference type="NCBI Taxonomy" id="181874"/>
    <lineage>
        <taxon>Eukaryota</taxon>
        <taxon>Fungi</taxon>
        <taxon>Dikarya</taxon>
        <taxon>Basidiomycota</taxon>
        <taxon>Agaricomycotina</taxon>
        <taxon>Agaricomycetes</taxon>
        <taxon>Agaricomycetidae</taxon>
        <taxon>Agaricales</taxon>
        <taxon>Agaricineae</taxon>
        <taxon>Galeropsidaceae</taxon>
        <taxon>Panaeolus</taxon>
    </lineage>
</organism>
<feature type="compositionally biased region" description="Basic and acidic residues" evidence="12">
    <location>
        <begin position="19"/>
        <end position="33"/>
    </location>
</feature>
<dbReference type="InterPro" id="IPR018208">
    <property type="entry name" value="GH11_AS_1"/>
</dbReference>
<keyword evidence="9 10" id="KW-0624">Polysaccharide degradation</keyword>
<evidence type="ECO:0000256" key="6">
    <source>
        <dbReference type="ARBA" id="ARBA00022801"/>
    </source>
</evidence>
<dbReference type="Proteomes" id="UP000284842">
    <property type="component" value="Unassembled WGS sequence"/>
</dbReference>
<dbReference type="GO" id="GO:0031176">
    <property type="term" value="F:endo-1,4-beta-xylanase activity"/>
    <property type="evidence" value="ECO:0007669"/>
    <property type="project" value="UniProtKB-UniRule"/>
</dbReference>
<keyword evidence="5 10" id="KW-0858">Xylan degradation</keyword>
<dbReference type="GO" id="GO:0045493">
    <property type="term" value="P:xylan catabolic process"/>
    <property type="evidence" value="ECO:0007669"/>
    <property type="project" value="UniProtKB-UniRule"/>
</dbReference>
<keyword evidence="15" id="KW-1185">Reference proteome</keyword>
<feature type="active site" description="Nucleophile" evidence="10">
    <location>
        <position position="100"/>
    </location>
</feature>